<gene>
    <name evidence="1" type="ORF">ZEAMMB73_Zm00001d012316</name>
</gene>
<name>A0A1D6G852_MAIZE</name>
<sequence length="11" mass="1378">DYDECFVFKVI</sequence>
<evidence type="ECO:0000313" key="1">
    <source>
        <dbReference type="EMBL" id="AQK99327.1"/>
    </source>
</evidence>
<feature type="non-terminal residue" evidence="1">
    <location>
        <position position="1"/>
    </location>
</feature>
<reference evidence="1" key="1">
    <citation type="submission" date="2015-12" db="EMBL/GenBank/DDBJ databases">
        <title>Update maize B73 reference genome by single molecule sequencing technologies.</title>
        <authorList>
            <consortium name="Maize Genome Sequencing Project"/>
            <person name="Ware D."/>
        </authorList>
    </citation>
    <scope>NUCLEOTIDE SEQUENCE</scope>
    <source>
        <tissue evidence="1">Seedling</tissue>
    </source>
</reference>
<accession>A0A1D6G852</accession>
<proteinExistence type="predicted"/>
<dbReference type="EMBL" id="CM000784">
    <property type="protein sequence ID" value="AQK99327.1"/>
    <property type="molecule type" value="Genomic_DNA"/>
</dbReference>
<protein>
    <submittedName>
        <fullName evidence="1">Uncharacterized protein</fullName>
    </submittedName>
</protein>
<organism evidence="1">
    <name type="scientific">Zea mays</name>
    <name type="common">Maize</name>
    <dbReference type="NCBI Taxonomy" id="4577"/>
    <lineage>
        <taxon>Eukaryota</taxon>
        <taxon>Viridiplantae</taxon>
        <taxon>Streptophyta</taxon>
        <taxon>Embryophyta</taxon>
        <taxon>Tracheophyta</taxon>
        <taxon>Spermatophyta</taxon>
        <taxon>Magnoliopsida</taxon>
        <taxon>Liliopsida</taxon>
        <taxon>Poales</taxon>
        <taxon>Poaceae</taxon>
        <taxon>PACMAD clade</taxon>
        <taxon>Panicoideae</taxon>
        <taxon>Andropogonodae</taxon>
        <taxon>Andropogoneae</taxon>
        <taxon>Tripsacinae</taxon>
        <taxon>Zea</taxon>
    </lineage>
</organism>